<dbReference type="InterPro" id="IPR012610">
    <property type="entry name" value="SASP_SspH"/>
</dbReference>
<sequence>MMNTQRAQEIVESPVMVDVTYNGKQIYIQHVDQQNETARIYPLGQPENEQEVPLASLKEH</sequence>
<keyword evidence="6" id="KW-1185">Reference proteome</keyword>
<dbReference type="EMBL" id="CP021920">
    <property type="protein sequence ID" value="ASB88095.1"/>
    <property type="molecule type" value="Genomic_DNA"/>
</dbReference>
<organism evidence="5 6">
    <name type="scientific">Bacillus sonorensis</name>
    <dbReference type="NCBI Taxonomy" id="119858"/>
    <lineage>
        <taxon>Bacteria</taxon>
        <taxon>Bacillati</taxon>
        <taxon>Bacillota</taxon>
        <taxon>Bacilli</taxon>
        <taxon>Bacillales</taxon>
        <taxon>Bacillaceae</taxon>
        <taxon>Bacillus</taxon>
    </lineage>
</organism>
<keyword evidence="3 4" id="KW-0749">Sporulation</keyword>
<reference evidence="5 6" key="1">
    <citation type="submission" date="2017-06" db="EMBL/GenBank/DDBJ databases">
        <title>Genome sequence of Bacillus sonorensis strain SRCM101395.</title>
        <authorList>
            <person name="Cho S.H."/>
        </authorList>
    </citation>
    <scope>NUCLEOTIDE SEQUENCE [LARGE SCALE GENOMIC DNA]</scope>
    <source>
        <strain evidence="5 6">SRCM101395</strain>
    </source>
</reference>
<dbReference type="NCBIfam" id="NF002867">
    <property type="entry name" value="PRK03174.1"/>
    <property type="match status" value="1"/>
</dbReference>
<dbReference type="HAMAP" id="MF_00667">
    <property type="entry name" value="SspH"/>
    <property type="match status" value="1"/>
</dbReference>
<dbReference type="NCBIfam" id="TIGR02861">
    <property type="entry name" value="SASP_H"/>
    <property type="match status" value="1"/>
</dbReference>
<evidence type="ECO:0000313" key="6">
    <source>
        <dbReference type="Proteomes" id="UP000196877"/>
    </source>
</evidence>
<comment type="subcellular location">
    <subcellularLocation>
        <location evidence="1 4">Spore core</location>
    </subcellularLocation>
</comment>
<dbReference type="Proteomes" id="UP000196877">
    <property type="component" value="Chromosome"/>
</dbReference>
<proteinExistence type="evidence at transcript level"/>
<evidence type="ECO:0000256" key="3">
    <source>
        <dbReference type="ARBA" id="ARBA00022969"/>
    </source>
</evidence>
<comment type="induction">
    <text evidence="4">Expressed only in the forespore compartment of sporulating cells.</text>
</comment>
<comment type="similarity">
    <text evidence="2 4">Belongs to the SspH family.</text>
</comment>
<evidence type="ECO:0000313" key="5">
    <source>
        <dbReference type="EMBL" id="ASB88095.1"/>
    </source>
</evidence>
<evidence type="ECO:0000256" key="1">
    <source>
        <dbReference type="ARBA" id="ARBA00004288"/>
    </source>
</evidence>
<gene>
    <name evidence="4" type="primary">sspH</name>
    <name evidence="5" type="ORF">S101395_01586</name>
</gene>
<protein>
    <recommendedName>
        <fullName evidence="4">Small, acid-soluble spore protein H</fullName>
        <shortName evidence="4">SASP H</shortName>
    </recommendedName>
</protein>
<evidence type="ECO:0000256" key="4">
    <source>
        <dbReference type="HAMAP-Rule" id="MF_00667"/>
    </source>
</evidence>
<name>A0ABM6LFP0_9BACI</name>
<accession>A0ABM6LFP0</accession>
<evidence type="ECO:0000256" key="2">
    <source>
        <dbReference type="ARBA" id="ARBA00006573"/>
    </source>
</evidence>
<dbReference type="Pfam" id="PF08141">
    <property type="entry name" value="SspH"/>
    <property type="match status" value="1"/>
</dbReference>